<gene>
    <name evidence="2" type="ORF">ENL21_00925</name>
</gene>
<protein>
    <submittedName>
        <fullName evidence="2">T9SS type A sorting domain-containing protein</fullName>
    </submittedName>
</protein>
<sequence>MPEQLILWQNFPNPFNPATKLRFQIPYANNVTLEIFSITGQKVRTLINEQIEHGWHEVQWDGLDEAGSSVPSGIYFARLRTGSQERVIKMCLIK</sequence>
<proteinExistence type="predicted"/>
<dbReference type="InterPro" id="IPR026444">
    <property type="entry name" value="Secre_tail"/>
</dbReference>
<dbReference type="Pfam" id="PF13860">
    <property type="entry name" value="FlgD_ig"/>
    <property type="match status" value="1"/>
</dbReference>
<dbReference type="Proteomes" id="UP000886111">
    <property type="component" value="Unassembled WGS sequence"/>
</dbReference>
<dbReference type="Gene3D" id="2.60.40.4070">
    <property type="match status" value="1"/>
</dbReference>
<dbReference type="InterPro" id="IPR025965">
    <property type="entry name" value="FlgD/Vpr_Ig-like"/>
</dbReference>
<comment type="caution">
    <text evidence="2">The sequence shown here is derived from an EMBL/GenBank/DDBJ whole genome shotgun (WGS) entry which is preliminary data.</text>
</comment>
<organism evidence="2">
    <name type="scientific">Caldithrix abyssi</name>
    <dbReference type="NCBI Taxonomy" id="187145"/>
    <lineage>
        <taxon>Bacteria</taxon>
        <taxon>Pseudomonadati</taxon>
        <taxon>Calditrichota</taxon>
        <taxon>Calditrichia</taxon>
        <taxon>Calditrichales</taxon>
        <taxon>Calditrichaceae</taxon>
        <taxon>Caldithrix</taxon>
    </lineage>
</organism>
<feature type="domain" description="FlgD/Vpr Ig-like" evidence="1">
    <location>
        <begin position="28"/>
        <end position="77"/>
    </location>
</feature>
<accession>A0A7V5LJ44</accession>
<dbReference type="NCBIfam" id="TIGR04183">
    <property type="entry name" value="Por_Secre_tail"/>
    <property type="match status" value="1"/>
</dbReference>
<dbReference type="AlphaFoldDB" id="A0A7V5LJ44"/>
<dbReference type="EMBL" id="DRTD01000070">
    <property type="protein sequence ID" value="HHE54313.1"/>
    <property type="molecule type" value="Genomic_DNA"/>
</dbReference>
<reference evidence="2" key="1">
    <citation type="journal article" date="2020" name="mSystems">
        <title>Genome- and Community-Level Interaction Insights into Carbon Utilization and Element Cycling Functions of Hydrothermarchaeota in Hydrothermal Sediment.</title>
        <authorList>
            <person name="Zhou Z."/>
            <person name="Liu Y."/>
            <person name="Xu W."/>
            <person name="Pan J."/>
            <person name="Luo Z.H."/>
            <person name="Li M."/>
        </authorList>
    </citation>
    <scope>NUCLEOTIDE SEQUENCE [LARGE SCALE GENOMIC DNA]</scope>
    <source>
        <strain evidence="2">HyVt-76</strain>
    </source>
</reference>
<name>A0A7V5LJ44_CALAY</name>
<evidence type="ECO:0000259" key="1">
    <source>
        <dbReference type="Pfam" id="PF13860"/>
    </source>
</evidence>
<evidence type="ECO:0000313" key="2">
    <source>
        <dbReference type="EMBL" id="HHE54313.1"/>
    </source>
</evidence>